<evidence type="ECO:0000256" key="4">
    <source>
        <dbReference type="ARBA" id="ARBA00022801"/>
    </source>
</evidence>
<evidence type="ECO:0000256" key="5">
    <source>
        <dbReference type="ARBA" id="ARBA00023001"/>
    </source>
</evidence>
<evidence type="ECO:0000256" key="6">
    <source>
        <dbReference type="ARBA" id="ARBA00023277"/>
    </source>
</evidence>
<keyword evidence="11" id="KW-1185">Reference proteome</keyword>
<sequence length="342" mass="38568">MAYTITVLSWGVVDHEIGYKDANAVDDARKAIKWGTDYFLKAHVSPNEFYGQVGQGGPDHEYWGRPEDMKMDRPAYKIDTSHPGSDLAAETAAALAAASIVFKSSDSTYANTLLTHAKQLFDFANNYRGKYSDSITDAKSFYASGDYKDELVWGAVWLYRATNDSSYLTTAEQQYNEFGLQYWNVPFTWDAKSSAVEVVLAKVTGKQNYKDRVKSYCDSLISKQRTPRGLTFLDTWGSLRMVANAAYLCFQAADLGISVDTYRQYGKKQIDYILGDAGRSYVVGYGNNPPTHPHHRSRYVSLTILHLLLPSASGIPITLSLRSFHQNFLYFLNSKLYHVRMF</sequence>
<evidence type="ECO:0000256" key="3">
    <source>
        <dbReference type="ARBA" id="ARBA00012601"/>
    </source>
</evidence>
<keyword evidence="5" id="KW-0136">Cellulose degradation</keyword>
<reference evidence="10 11" key="1">
    <citation type="submission" date="2017-12" db="EMBL/GenBank/DDBJ databases">
        <title>Hemimetabolous genomes reveal molecular basis of termite eusociality.</title>
        <authorList>
            <person name="Harrison M.C."/>
            <person name="Jongepier E."/>
            <person name="Robertson H.M."/>
            <person name="Arning N."/>
            <person name="Bitard-Feildel T."/>
            <person name="Chao H."/>
            <person name="Childers C.P."/>
            <person name="Dinh H."/>
            <person name="Doddapaneni H."/>
            <person name="Dugan S."/>
            <person name="Gowin J."/>
            <person name="Greiner C."/>
            <person name="Han Y."/>
            <person name="Hu H."/>
            <person name="Hughes D.S.T."/>
            <person name="Huylmans A.-K."/>
            <person name="Kemena C."/>
            <person name="Kremer L.P.M."/>
            <person name="Lee S.L."/>
            <person name="Lopez-Ezquerra A."/>
            <person name="Mallet L."/>
            <person name="Monroy-Kuhn J.M."/>
            <person name="Moser A."/>
            <person name="Murali S.C."/>
            <person name="Muzny D.M."/>
            <person name="Otani S."/>
            <person name="Piulachs M.-D."/>
            <person name="Poelchau M."/>
            <person name="Qu J."/>
            <person name="Schaub F."/>
            <person name="Wada-Katsumata A."/>
            <person name="Worley K.C."/>
            <person name="Xie Q."/>
            <person name="Ylla G."/>
            <person name="Poulsen M."/>
            <person name="Gibbs R.A."/>
            <person name="Schal C."/>
            <person name="Richards S."/>
            <person name="Belles X."/>
            <person name="Korb J."/>
            <person name="Bornberg-Bauer E."/>
        </authorList>
    </citation>
    <scope>NUCLEOTIDE SEQUENCE [LARGE SCALE GENOMIC DNA]</scope>
    <source>
        <tissue evidence="10">Whole body</tissue>
    </source>
</reference>
<name>A0A2J7R6A5_9NEOP</name>
<dbReference type="Proteomes" id="UP000235965">
    <property type="component" value="Unassembled WGS sequence"/>
</dbReference>
<dbReference type="GO" id="GO:0008810">
    <property type="term" value="F:cellulase activity"/>
    <property type="evidence" value="ECO:0007669"/>
    <property type="project" value="UniProtKB-EC"/>
</dbReference>
<keyword evidence="6" id="KW-0119">Carbohydrate metabolism</keyword>
<evidence type="ECO:0000256" key="2">
    <source>
        <dbReference type="ARBA" id="ARBA00007072"/>
    </source>
</evidence>
<dbReference type="InterPro" id="IPR012341">
    <property type="entry name" value="6hp_glycosidase-like_sf"/>
</dbReference>
<gene>
    <name evidence="10" type="ORF">B7P43_G18040</name>
</gene>
<dbReference type="Gene3D" id="1.50.10.10">
    <property type="match status" value="1"/>
</dbReference>
<dbReference type="GO" id="GO:0030245">
    <property type="term" value="P:cellulose catabolic process"/>
    <property type="evidence" value="ECO:0007669"/>
    <property type="project" value="UniProtKB-KW"/>
</dbReference>
<keyword evidence="7" id="KW-0326">Glycosidase</keyword>
<keyword evidence="8" id="KW-0624">Polysaccharide degradation</keyword>
<evidence type="ECO:0000313" key="10">
    <source>
        <dbReference type="EMBL" id="PNF36367.1"/>
    </source>
</evidence>
<keyword evidence="4" id="KW-0378">Hydrolase</keyword>
<comment type="similarity">
    <text evidence="2">Belongs to the glycosyl hydrolase 9 (cellulase E) family.</text>
</comment>
<dbReference type="OrthoDB" id="10257085at2759"/>
<evidence type="ECO:0000256" key="1">
    <source>
        <dbReference type="ARBA" id="ARBA00000966"/>
    </source>
</evidence>
<dbReference type="PANTHER" id="PTHR22298">
    <property type="entry name" value="ENDO-1,4-BETA-GLUCANASE"/>
    <property type="match status" value="1"/>
</dbReference>
<organism evidence="10 11">
    <name type="scientific">Cryptotermes secundus</name>
    <dbReference type="NCBI Taxonomy" id="105785"/>
    <lineage>
        <taxon>Eukaryota</taxon>
        <taxon>Metazoa</taxon>
        <taxon>Ecdysozoa</taxon>
        <taxon>Arthropoda</taxon>
        <taxon>Hexapoda</taxon>
        <taxon>Insecta</taxon>
        <taxon>Pterygota</taxon>
        <taxon>Neoptera</taxon>
        <taxon>Polyneoptera</taxon>
        <taxon>Dictyoptera</taxon>
        <taxon>Blattodea</taxon>
        <taxon>Blattoidea</taxon>
        <taxon>Termitoidae</taxon>
        <taxon>Kalotermitidae</taxon>
        <taxon>Cryptotermitinae</taxon>
        <taxon>Cryptotermes</taxon>
    </lineage>
</organism>
<dbReference type="InterPro" id="IPR001701">
    <property type="entry name" value="Glyco_hydro_9"/>
</dbReference>
<evidence type="ECO:0000259" key="9">
    <source>
        <dbReference type="Pfam" id="PF00759"/>
    </source>
</evidence>
<accession>A0A2J7R6A5</accession>
<dbReference type="SUPFAM" id="SSF48208">
    <property type="entry name" value="Six-hairpin glycosidases"/>
    <property type="match status" value="1"/>
</dbReference>
<dbReference type="AlphaFoldDB" id="A0A2J7R6A5"/>
<protein>
    <recommendedName>
        <fullName evidence="3">cellulase</fullName>
        <ecNumber evidence="3">3.2.1.4</ecNumber>
    </recommendedName>
</protein>
<proteinExistence type="inferred from homology"/>
<evidence type="ECO:0000313" key="11">
    <source>
        <dbReference type="Proteomes" id="UP000235965"/>
    </source>
</evidence>
<dbReference type="InterPro" id="IPR008928">
    <property type="entry name" value="6-hairpin_glycosidase_sf"/>
</dbReference>
<comment type="catalytic activity">
    <reaction evidence="1">
        <text>Endohydrolysis of (1-&gt;4)-beta-D-glucosidic linkages in cellulose, lichenin and cereal beta-D-glucans.</text>
        <dbReference type="EC" id="3.2.1.4"/>
    </reaction>
</comment>
<dbReference type="EMBL" id="NEVH01006832">
    <property type="protein sequence ID" value="PNF36367.1"/>
    <property type="molecule type" value="Genomic_DNA"/>
</dbReference>
<dbReference type="Pfam" id="PF00759">
    <property type="entry name" value="Glyco_hydro_9"/>
    <property type="match status" value="1"/>
</dbReference>
<feature type="domain" description="Glycoside hydrolase family 9" evidence="9">
    <location>
        <begin position="1"/>
        <end position="300"/>
    </location>
</feature>
<dbReference type="EC" id="3.2.1.4" evidence="3"/>
<evidence type="ECO:0000256" key="8">
    <source>
        <dbReference type="ARBA" id="ARBA00023326"/>
    </source>
</evidence>
<evidence type="ECO:0000256" key="7">
    <source>
        <dbReference type="ARBA" id="ARBA00023295"/>
    </source>
</evidence>
<comment type="caution">
    <text evidence="10">The sequence shown here is derived from an EMBL/GenBank/DDBJ whole genome shotgun (WGS) entry which is preliminary data.</text>
</comment>